<feature type="transmembrane region" description="Helical" evidence="1">
    <location>
        <begin position="63"/>
        <end position="81"/>
    </location>
</feature>
<gene>
    <name evidence="2" type="ORF">B4135_2404</name>
</gene>
<comment type="caution">
    <text evidence="2">The sequence shown here is derived from an EMBL/GenBank/DDBJ whole genome shotgun (WGS) entry which is preliminary data.</text>
</comment>
<evidence type="ECO:0008006" key="4">
    <source>
        <dbReference type="Google" id="ProtNLM"/>
    </source>
</evidence>
<dbReference type="STRING" id="301148.B4135_2404"/>
<dbReference type="AlphaFoldDB" id="A0A150LZR7"/>
<evidence type="ECO:0000313" key="3">
    <source>
        <dbReference type="Proteomes" id="UP000075683"/>
    </source>
</evidence>
<dbReference type="Pfam" id="PF14007">
    <property type="entry name" value="YtpI"/>
    <property type="match status" value="1"/>
</dbReference>
<dbReference type="InterPro" id="IPR025618">
    <property type="entry name" value="YtpI"/>
</dbReference>
<proteinExistence type="predicted"/>
<name>A0A150LZR7_9BACI</name>
<organism evidence="2 3">
    <name type="scientific">Caldibacillus debilis</name>
    <dbReference type="NCBI Taxonomy" id="301148"/>
    <lineage>
        <taxon>Bacteria</taxon>
        <taxon>Bacillati</taxon>
        <taxon>Bacillota</taxon>
        <taxon>Bacilli</taxon>
        <taxon>Bacillales</taxon>
        <taxon>Bacillaceae</taxon>
        <taxon>Caldibacillus</taxon>
    </lineage>
</organism>
<evidence type="ECO:0000313" key="2">
    <source>
        <dbReference type="EMBL" id="KYD17733.1"/>
    </source>
</evidence>
<reference evidence="2 3" key="1">
    <citation type="submission" date="2016-01" db="EMBL/GenBank/DDBJ databases">
        <title>Draft Genome Sequences of Seven Thermophilic Sporeformers Isolated from Foods.</title>
        <authorList>
            <person name="Berendsen E.M."/>
            <person name="Wells-Bennik M.H."/>
            <person name="Krawcyk A.O."/>
            <person name="De Jong A."/>
            <person name="Holsappel S."/>
            <person name="Eijlander R.T."/>
            <person name="Kuipers O.P."/>
        </authorList>
    </citation>
    <scope>NUCLEOTIDE SEQUENCE [LARGE SCALE GENOMIC DNA]</scope>
    <source>
        <strain evidence="2 3">B4135</strain>
    </source>
</reference>
<dbReference type="Proteomes" id="UP000075683">
    <property type="component" value="Unassembled WGS sequence"/>
</dbReference>
<evidence type="ECO:0000256" key="1">
    <source>
        <dbReference type="SAM" id="Phobius"/>
    </source>
</evidence>
<dbReference type="EMBL" id="LQYT01000053">
    <property type="protein sequence ID" value="KYD17733.1"/>
    <property type="molecule type" value="Genomic_DNA"/>
</dbReference>
<dbReference type="RefSeq" id="WP_061569107.1">
    <property type="nucleotide sequence ID" value="NZ_LQYT01000053.1"/>
</dbReference>
<dbReference type="OrthoDB" id="2453019at2"/>
<sequence length="100" mass="11224">MPIFVICILFSLAFYLYYRVKAFRSKKPNEKKWLSAKATLALGSFVAFFGLNRLFISTTPVSLAVGITFIAVGGIAVWTSYKAYKYYLPHVLEEAGRSKG</sequence>
<keyword evidence="1" id="KW-0472">Membrane</keyword>
<keyword evidence="1" id="KW-1133">Transmembrane helix</keyword>
<feature type="transmembrane region" description="Helical" evidence="1">
    <location>
        <begin position="38"/>
        <end position="56"/>
    </location>
</feature>
<accession>A0A150LZR7</accession>
<protein>
    <recommendedName>
        <fullName evidence="4">YtpI-like protein</fullName>
    </recommendedName>
</protein>
<keyword evidence="1" id="KW-0812">Transmembrane</keyword>